<feature type="compositionally biased region" description="Low complexity" evidence="1">
    <location>
        <begin position="64"/>
        <end position="87"/>
    </location>
</feature>
<reference evidence="2" key="1">
    <citation type="submission" date="2022-08" db="UniProtKB">
        <authorList>
            <consortium name="EnsemblMetazoa"/>
        </authorList>
    </citation>
    <scope>IDENTIFICATION</scope>
</reference>
<evidence type="ECO:0000256" key="1">
    <source>
        <dbReference type="SAM" id="MobiDB-lite"/>
    </source>
</evidence>
<proteinExistence type="predicted"/>
<organism evidence="2">
    <name type="scientific">Anopheles coluzzii</name>
    <name type="common">African malaria mosquito</name>
    <dbReference type="NCBI Taxonomy" id="1518534"/>
    <lineage>
        <taxon>Eukaryota</taxon>
        <taxon>Metazoa</taxon>
        <taxon>Ecdysozoa</taxon>
        <taxon>Arthropoda</taxon>
        <taxon>Hexapoda</taxon>
        <taxon>Insecta</taxon>
        <taxon>Pterygota</taxon>
        <taxon>Neoptera</taxon>
        <taxon>Endopterygota</taxon>
        <taxon>Diptera</taxon>
        <taxon>Nematocera</taxon>
        <taxon>Culicoidea</taxon>
        <taxon>Culicidae</taxon>
        <taxon>Anophelinae</taxon>
        <taxon>Anopheles</taxon>
    </lineage>
</organism>
<dbReference type="EnsemblMetazoa" id="ACOM024323-RA">
    <property type="protein sequence ID" value="ACOM024323-PA.1"/>
    <property type="gene ID" value="ACOM024323"/>
</dbReference>
<name>A0A8W7P2L4_ANOCL</name>
<sequence>MVVVAVGVGITLPPPAGSSALACGRLAAAAADRIDTCVIGFPKLPYPLLPTVRADSRSGSESNPSAVPSPSLWSPSSEPSSSEPPAAAARCNSAVAGEYSHTSSSHFSISAAVALKSCCRMRIFSYTNEGVPSRIQAGSIMRFSSLIEAAPPNPSFASCRAPSFAVEEEDVDAAPAWPILISRSIKPGSGRAGLAGWEELKPRRAAGGGGRRGRRRYQAGHWLDPGFAHLDPLLGERGPVDLIVRHVLVVGERERVAARHERARQLAPVRHQRSVQMARIDRSPGRVPVAVHQAGGRSGRNRGTDCVCVCCCVCCCYRRRRQVGMLSALPHSFR</sequence>
<dbReference type="AlphaFoldDB" id="A0A8W7P2L4"/>
<accession>A0A8W7P2L4</accession>
<evidence type="ECO:0000313" key="2">
    <source>
        <dbReference type="EnsemblMetazoa" id="ACOM024323-PA.1"/>
    </source>
</evidence>
<feature type="region of interest" description="Disordered" evidence="1">
    <location>
        <begin position="54"/>
        <end position="87"/>
    </location>
</feature>
<dbReference type="Proteomes" id="UP000075882">
    <property type="component" value="Unassembled WGS sequence"/>
</dbReference>
<protein>
    <submittedName>
        <fullName evidence="2">Uncharacterized protein</fullName>
    </submittedName>
</protein>